<dbReference type="InterPro" id="IPR002656">
    <property type="entry name" value="Acyl_transf_3_dom"/>
</dbReference>
<feature type="transmembrane region" description="Helical" evidence="1">
    <location>
        <begin position="147"/>
        <end position="163"/>
    </location>
</feature>
<feature type="transmembrane region" description="Helical" evidence="1">
    <location>
        <begin position="20"/>
        <end position="38"/>
    </location>
</feature>
<evidence type="ECO:0000313" key="4">
    <source>
        <dbReference type="Proteomes" id="UP001318300"/>
    </source>
</evidence>
<protein>
    <submittedName>
        <fullName evidence="3">Peptidoglycan/LPS O-acetylase OafA/YrhL</fullName>
    </submittedName>
</protein>
<feature type="transmembrane region" description="Helical" evidence="1">
    <location>
        <begin position="263"/>
        <end position="285"/>
    </location>
</feature>
<dbReference type="PANTHER" id="PTHR23028">
    <property type="entry name" value="ACETYLTRANSFERASE"/>
    <property type="match status" value="1"/>
</dbReference>
<organism evidence="3 4">
    <name type="scientific">Curtobacterium salicis</name>
    <dbReference type="NCBI Taxonomy" id="1779862"/>
    <lineage>
        <taxon>Bacteria</taxon>
        <taxon>Bacillati</taxon>
        <taxon>Actinomycetota</taxon>
        <taxon>Actinomycetes</taxon>
        <taxon>Micrococcales</taxon>
        <taxon>Microbacteriaceae</taxon>
        <taxon>Curtobacterium</taxon>
    </lineage>
</organism>
<sequence length="377" mass="40550">MDIPVLATSRTQRIPALDGLRALLALLITAYHLGAPFLHGAVVALPVFYALSGTLITSLLLAEVRRHGRVRLPRFVLNRFLRIAPPVVVLVIGVSLLWPVVRGFNHSVDDLGLAAALALTWTTNIARAFVGIRQGVLDPLWSLSAEEQFYVLWPALFAVLIGWRRGKRALVVILALFIAVGPALCVPFFVTSTDAGPAPLYYAPPISMSSLASGCLGALVLDRLRTSGRWSARTARASTWIGLVAVIGIAVAFPPTWKSDPLLIIGALPLSGAAAACCIAGLGTAETLPARILRLRPLAWYGARGSYSLYLWHLVVLALLTPWLDGVLGRLVILVVAVVMGAGLGIAVEQPADRFRRWLLRPRPAPRCRTDTSVGRS</sequence>
<feature type="transmembrane region" description="Helical" evidence="1">
    <location>
        <begin position="237"/>
        <end position="257"/>
    </location>
</feature>
<feature type="domain" description="Acyltransferase 3" evidence="2">
    <location>
        <begin position="15"/>
        <end position="344"/>
    </location>
</feature>
<evidence type="ECO:0000256" key="1">
    <source>
        <dbReference type="SAM" id="Phobius"/>
    </source>
</evidence>
<keyword evidence="4" id="KW-1185">Reference proteome</keyword>
<dbReference type="PANTHER" id="PTHR23028:SF53">
    <property type="entry name" value="ACYL_TRANSF_3 DOMAIN-CONTAINING PROTEIN"/>
    <property type="match status" value="1"/>
</dbReference>
<dbReference type="EMBL" id="JAAOYO010000002">
    <property type="protein sequence ID" value="NII40941.1"/>
    <property type="molecule type" value="Genomic_DNA"/>
</dbReference>
<name>A0ABX0T923_9MICO</name>
<feature type="transmembrane region" description="Helical" evidence="1">
    <location>
        <begin position="330"/>
        <end position="348"/>
    </location>
</feature>
<dbReference type="Proteomes" id="UP001318300">
    <property type="component" value="Unassembled WGS sequence"/>
</dbReference>
<gene>
    <name evidence="3" type="ORF">E9228_001577</name>
</gene>
<feature type="transmembrane region" description="Helical" evidence="1">
    <location>
        <begin position="306"/>
        <end position="324"/>
    </location>
</feature>
<feature type="transmembrane region" description="Helical" evidence="1">
    <location>
        <begin position="44"/>
        <end position="62"/>
    </location>
</feature>
<proteinExistence type="predicted"/>
<dbReference type="RefSeq" id="WP_166780003.1">
    <property type="nucleotide sequence ID" value="NZ_JAAOYO010000002.1"/>
</dbReference>
<keyword evidence="1" id="KW-0472">Membrane</keyword>
<feature type="transmembrane region" description="Helical" evidence="1">
    <location>
        <begin position="83"/>
        <end position="101"/>
    </location>
</feature>
<accession>A0ABX0T923</accession>
<feature type="transmembrane region" description="Helical" evidence="1">
    <location>
        <begin position="170"/>
        <end position="190"/>
    </location>
</feature>
<keyword evidence="1" id="KW-1133">Transmembrane helix</keyword>
<comment type="caution">
    <text evidence="3">The sequence shown here is derived from an EMBL/GenBank/DDBJ whole genome shotgun (WGS) entry which is preliminary data.</text>
</comment>
<dbReference type="Pfam" id="PF01757">
    <property type="entry name" value="Acyl_transf_3"/>
    <property type="match status" value="1"/>
</dbReference>
<evidence type="ECO:0000259" key="2">
    <source>
        <dbReference type="Pfam" id="PF01757"/>
    </source>
</evidence>
<dbReference type="InterPro" id="IPR050879">
    <property type="entry name" value="Acyltransferase_3"/>
</dbReference>
<reference evidence="3 4" key="1">
    <citation type="submission" date="2020-03" db="EMBL/GenBank/DDBJ databases">
        <title>Above-ground endophytic microbial communities from plants in different locations in the United States.</title>
        <authorList>
            <person name="Frank C."/>
        </authorList>
    </citation>
    <scope>NUCLEOTIDE SEQUENCE [LARGE SCALE GENOMIC DNA]</scope>
    <source>
        <strain evidence="3 4">WW7</strain>
    </source>
</reference>
<evidence type="ECO:0000313" key="3">
    <source>
        <dbReference type="EMBL" id="NII40941.1"/>
    </source>
</evidence>
<keyword evidence="1" id="KW-0812">Transmembrane</keyword>
<feature type="transmembrane region" description="Helical" evidence="1">
    <location>
        <begin position="202"/>
        <end position="221"/>
    </location>
</feature>